<dbReference type="Pfam" id="PF12848">
    <property type="entry name" value="ABC_tran_Xtn"/>
    <property type="match status" value="1"/>
</dbReference>
<dbReference type="EMBL" id="CP158367">
    <property type="protein sequence ID" value="XBX74588.1"/>
    <property type="molecule type" value="Genomic_DNA"/>
</dbReference>
<dbReference type="InterPro" id="IPR032781">
    <property type="entry name" value="ABC_tran_Xtn"/>
</dbReference>
<reference evidence="6" key="1">
    <citation type="journal article" date="2013" name="Extremophiles">
        <title>Proteinivorax tanatarense gen. nov., sp. nov., an anaerobic, haloalkaliphilic, proteolytic bacterium isolated from a decaying algal bloom, and proposal of Proteinivoraceae fam. nov.</title>
        <authorList>
            <person name="Kevbrin V."/>
            <person name="Boltyanskaya Y."/>
            <person name="Zhilina T."/>
            <person name="Kolganova T."/>
            <person name="Lavrentjeva E."/>
            <person name="Kuznetsov B."/>
        </authorList>
    </citation>
    <scope>NUCLEOTIDE SEQUENCE</scope>
    <source>
        <strain evidence="6">Z-910T</strain>
    </source>
</reference>
<evidence type="ECO:0000313" key="6">
    <source>
        <dbReference type="EMBL" id="XBX74588.1"/>
    </source>
</evidence>
<dbReference type="FunFam" id="3.40.50.300:FF:000309">
    <property type="entry name" value="ABC transporter ATP-binding protein"/>
    <property type="match status" value="1"/>
</dbReference>
<accession>A0AAU7VKT8</accession>
<dbReference type="SMART" id="SM00382">
    <property type="entry name" value="AAA"/>
    <property type="match status" value="2"/>
</dbReference>
<dbReference type="InterPro" id="IPR032524">
    <property type="entry name" value="ABC_tran_C"/>
</dbReference>
<evidence type="ECO:0000256" key="2">
    <source>
        <dbReference type="ARBA" id="ARBA00022741"/>
    </source>
</evidence>
<keyword evidence="1" id="KW-0677">Repeat</keyword>
<dbReference type="InterPro" id="IPR051309">
    <property type="entry name" value="ABCF_ATPase"/>
</dbReference>
<dbReference type="GO" id="GO:0005524">
    <property type="term" value="F:ATP binding"/>
    <property type="evidence" value="ECO:0007669"/>
    <property type="project" value="UniProtKB-KW"/>
</dbReference>
<dbReference type="InterPro" id="IPR003593">
    <property type="entry name" value="AAA+_ATPase"/>
</dbReference>
<dbReference type="PANTHER" id="PTHR42855">
    <property type="entry name" value="ABC TRANSPORTER ATP-BINDING SUBUNIT"/>
    <property type="match status" value="1"/>
</dbReference>
<dbReference type="PROSITE" id="PS00211">
    <property type="entry name" value="ABC_TRANSPORTER_1"/>
    <property type="match status" value="2"/>
</dbReference>
<sequence>MIVLQCKDIVKYFDGEPLFSNVSLQIHQGEKIALVGENGSGKTTLFNILNGTLDCDDGQIFSAKNITTGFQTQHHDLDQNLTPIEELRKVFKHLIQLNNEIRVIEQQMSTAKSENLEKLMEKYGALTEKFENHGGYRYESDIVGVLRGLGFSQNELNKKIHQYSGGQQSRISLAKLLLKKPDLLFLDEPTNHLDINGVLWLENFLKEYKGAVFLISHDRQFLDNIVSKTLHLHGGDLMSYAGNYSFYIRERKAWEQRLIKEHQKQQQHIKKTEEFIRRNIAGQKTKQAQSRRKQLEKLEKVNLFSNEHTTDFFFNIDSSSGRFVATVKNLCFSYNHIPIFNDINFNIERNDKVGLVGPNGCGKTTLLNLLAQKLSPDKGEIIIGHNVQISYFSQQRDDLTPSNTVIEEIWSVKPGWKEGQVRAYMAKFLFTQDDVFNHISSLSGGEQSRLALAKLILGKSNFIILDEPTNHLDIKSKEVLEDALQDYPGTLLVVSHDRYFLNKITNKTIALKNGNARTFLGDFDYYQQKIAEERWEKEQKQKRVEKSTKTKTKPTKSIVKKIKDQISQVEQSIFETEEQIKSLEAELCKEEVYKNHKKNLDVNKKYEAQKEKLSYLFSRWEELEDQLSKTVAQD</sequence>
<evidence type="ECO:0000259" key="5">
    <source>
        <dbReference type="PROSITE" id="PS50893"/>
    </source>
</evidence>
<keyword evidence="3 6" id="KW-0067">ATP-binding</keyword>
<dbReference type="InterPro" id="IPR027417">
    <property type="entry name" value="P-loop_NTPase"/>
</dbReference>
<evidence type="ECO:0000256" key="1">
    <source>
        <dbReference type="ARBA" id="ARBA00022737"/>
    </source>
</evidence>
<dbReference type="GO" id="GO:0003677">
    <property type="term" value="F:DNA binding"/>
    <property type="evidence" value="ECO:0007669"/>
    <property type="project" value="InterPro"/>
</dbReference>
<dbReference type="PANTHER" id="PTHR42855:SF2">
    <property type="entry name" value="DRUG RESISTANCE ABC TRANSPORTER,ATP-BINDING PROTEIN"/>
    <property type="match status" value="1"/>
</dbReference>
<dbReference type="FunFam" id="3.40.50.300:FF:000011">
    <property type="entry name" value="Putative ABC transporter ATP-binding component"/>
    <property type="match status" value="1"/>
</dbReference>
<name>A0AAU7VKT8_9FIRM</name>
<dbReference type="CDD" id="cd03221">
    <property type="entry name" value="ABCF_EF-3"/>
    <property type="match status" value="2"/>
</dbReference>
<proteinExistence type="predicted"/>
<dbReference type="Gene3D" id="3.40.50.300">
    <property type="entry name" value="P-loop containing nucleotide triphosphate hydrolases"/>
    <property type="match status" value="2"/>
</dbReference>
<dbReference type="InterPro" id="IPR037118">
    <property type="entry name" value="Val-tRNA_synth_C_sf"/>
</dbReference>
<keyword evidence="2" id="KW-0547">Nucleotide-binding</keyword>
<dbReference type="InterPro" id="IPR017871">
    <property type="entry name" value="ABC_transporter-like_CS"/>
</dbReference>
<evidence type="ECO:0000256" key="4">
    <source>
        <dbReference type="SAM" id="Coils"/>
    </source>
</evidence>
<dbReference type="GO" id="GO:0016887">
    <property type="term" value="F:ATP hydrolysis activity"/>
    <property type="evidence" value="ECO:0007669"/>
    <property type="project" value="InterPro"/>
</dbReference>
<feature type="domain" description="ABC transporter" evidence="5">
    <location>
        <begin position="4"/>
        <end position="259"/>
    </location>
</feature>
<reference evidence="6" key="2">
    <citation type="submission" date="2024-06" db="EMBL/GenBank/DDBJ databases">
        <authorList>
            <person name="Petrova K.O."/>
            <person name="Toshchakov S.V."/>
            <person name="Boltjanskaja Y.V."/>
            <person name="Kevbrin V."/>
        </authorList>
    </citation>
    <scope>NUCLEOTIDE SEQUENCE</scope>
    <source>
        <strain evidence="6">Z-910T</strain>
    </source>
</reference>
<dbReference type="AlphaFoldDB" id="A0AAU7VKT8"/>
<feature type="coiled-coil region" evidence="4">
    <location>
        <begin position="559"/>
        <end position="586"/>
    </location>
</feature>
<dbReference type="Pfam" id="PF16326">
    <property type="entry name" value="ABC_tran_CTD"/>
    <property type="match status" value="1"/>
</dbReference>
<dbReference type="SUPFAM" id="SSF52540">
    <property type="entry name" value="P-loop containing nucleoside triphosphate hydrolases"/>
    <property type="match status" value="2"/>
</dbReference>
<dbReference type="InterPro" id="IPR003439">
    <property type="entry name" value="ABC_transporter-like_ATP-bd"/>
</dbReference>
<evidence type="ECO:0000256" key="3">
    <source>
        <dbReference type="ARBA" id="ARBA00022840"/>
    </source>
</evidence>
<keyword evidence="4" id="KW-0175">Coiled coil</keyword>
<dbReference type="Pfam" id="PF00005">
    <property type="entry name" value="ABC_tran"/>
    <property type="match status" value="2"/>
</dbReference>
<protein>
    <submittedName>
        <fullName evidence="6">ABC-F family ATP-binding cassette domain-containing protein</fullName>
    </submittedName>
</protein>
<organism evidence="6">
    <name type="scientific">Proteinivorax tanatarense</name>
    <dbReference type="NCBI Taxonomy" id="1260629"/>
    <lineage>
        <taxon>Bacteria</taxon>
        <taxon>Bacillati</taxon>
        <taxon>Bacillota</taxon>
        <taxon>Clostridia</taxon>
        <taxon>Eubacteriales</taxon>
        <taxon>Proteinivoracaceae</taxon>
        <taxon>Proteinivorax</taxon>
    </lineage>
</organism>
<gene>
    <name evidence="6" type="ORF">PRVXT_002637</name>
</gene>
<dbReference type="PROSITE" id="PS50893">
    <property type="entry name" value="ABC_TRANSPORTER_2"/>
    <property type="match status" value="2"/>
</dbReference>
<dbReference type="Gene3D" id="1.10.287.380">
    <property type="entry name" value="Valyl-tRNA synthetase, C-terminal domain"/>
    <property type="match status" value="1"/>
</dbReference>
<feature type="domain" description="ABC transporter" evidence="5">
    <location>
        <begin position="325"/>
        <end position="538"/>
    </location>
</feature>